<name>A0A511IZR2_9ENTE</name>
<dbReference type="EMBL" id="BJWF01000003">
    <property type="protein sequence ID" value="GEL91258.1"/>
    <property type="molecule type" value="Genomic_DNA"/>
</dbReference>
<evidence type="ECO:0000313" key="2">
    <source>
        <dbReference type="Proteomes" id="UP000321830"/>
    </source>
</evidence>
<dbReference type="AlphaFoldDB" id="A0A511IZR2"/>
<sequence>MYYVEVQTRGVKNKQYVKTVHDNYPLLGSWEEAEPFSKECALKIKSILEHELTCGKAVVTVLCKDDERKS</sequence>
<dbReference type="Proteomes" id="UP000321830">
    <property type="component" value="Unassembled WGS sequence"/>
</dbReference>
<gene>
    <name evidence="1" type="ORF">EVI01_05950</name>
</gene>
<organism evidence="1 2">
    <name type="scientific">Enterococcus villorum</name>
    <dbReference type="NCBI Taxonomy" id="112904"/>
    <lineage>
        <taxon>Bacteria</taxon>
        <taxon>Bacillati</taxon>
        <taxon>Bacillota</taxon>
        <taxon>Bacilli</taxon>
        <taxon>Lactobacillales</taxon>
        <taxon>Enterococcaceae</taxon>
        <taxon>Enterococcus</taxon>
    </lineage>
</organism>
<comment type="caution">
    <text evidence="1">The sequence shown here is derived from an EMBL/GenBank/DDBJ whole genome shotgun (WGS) entry which is preliminary data.</text>
</comment>
<protein>
    <submittedName>
        <fullName evidence="1">Uncharacterized protein</fullName>
    </submittedName>
</protein>
<accession>A0A511IZR2</accession>
<proteinExistence type="predicted"/>
<reference evidence="1 2" key="1">
    <citation type="submission" date="2019-07" db="EMBL/GenBank/DDBJ databases">
        <title>Whole genome shotgun sequence of Enterococcus villorum NBRC 100699.</title>
        <authorList>
            <person name="Hosoyama A."/>
            <person name="Uohara A."/>
            <person name="Ohji S."/>
            <person name="Ichikawa N."/>
        </authorList>
    </citation>
    <scope>NUCLEOTIDE SEQUENCE [LARGE SCALE GENOMIC DNA]</scope>
    <source>
        <strain evidence="1 2">NBRC 100699</strain>
    </source>
</reference>
<evidence type="ECO:0000313" key="1">
    <source>
        <dbReference type="EMBL" id="GEL91258.1"/>
    </source>
</evidence>
<dbReference type="RefSeq" id="WP_010751579.1">
    <property type="nucleotide sequence ID" value="NZ_BJWF01000003.1"/>
</dbReference>